<keyword evidence="8" id="KW-1185">Reference proteome</keyword>
<feature type="domain" description="C2H2-type" evidence="6">
    <location>
        <begin position="195"/>
        <end position="216"/>
    </location>
</feature>
<dbReference type="SMART" id="SM00355">
    <property type="entry name" value="ZnF_C2H2"/>
    <property type="match status" value="8"/>
</dbReference>
<proteinExistence type="predicted"/>
<dbReference type="GO" id="GO:0000981">
    <property type="term" value="F:DNA-binding transcription factor activity, RNA polymerase II-specific"/>
    <property type="evidence" value="ECO:0007669"/>
    <property type="project" value="TreeGrafter"/>
</dbReference>
<feature type="domain" description="C2H2-type" evidence="6">
    <location>
        <begin position="358"/>
        <end position="385"/>
    </location>
</feature>
<feature type="domain" description="C2H2-type" evidence="6">
    <location>
        <begin position="274"/>
        <end position="301"/>
    </location>
</feature>
<sequence>MSSHSEELRILSVHGKGEGPLALHGHDALFTASEPEALRSLSTEHGVVKSLERGKQLVRRVELTGQQTADTILTKDEEDIGGGMPAVEDCDDFGDCSTQCGAPSDGLHVDAPGSSHLSSNGEELRILSVHGKGEYPLAVDGHDNHFAVFKLETLSSLSAEHSGAKSLERGEQLVHREELTGHRGRGKDRPAVLSGECFPDKTNMVIHRRTHTGEKPYGCDQCTKRFKLKNSLKSHIKRTHSGEKPYTCDQCVKSYYRSSHLNRHMKTHSRENPYRCKQCVKRFMRSSNLKVHMRTHSEEKPYRCDQCMKCFISSSHLKIHMRTHSGEKPYRCNQCVKRFSTSSNLTVHMRTHSGEKPYRCNQCVKRFSQGSALKRHMRTHSGEKPYRCNQCVKRFISSSHLKRHMRTHSGEKPYRCNQCVKRFSRSSALNRHVRTHSGEKP</sequence>
<dbReference type="GO" id="GO:0005634">
    <property type="term" value="C:nucleus"/>
    <property type="evidence" value="ECO:0007669"/>
    <property type="project" value="TreeGrafter"/>
</dbReference>
<evidence type="ECO:0000256" key="4">
    <source>
        <dbReference type="ARBA" id="ARBA00022833"/>
    </source>
</evidence>
<dbReference type="PROSITE" id="PS50157">
    <property type="entry name" value="ZINC_FINGER_C2H2_2"/>
    <property type="match status" value="9"/>
</dbReference>
<dbReference type="Proteomes" id="UP000694546">
    <property type="component" value="Chromosome 7"/>
</dbReference>
<evidence type="ECO:0000256" key="1">
    <source>
        <dbReference type="ARBA" id="ARBA00022723"/>
    </source>
</evidence>
<dbReference type="PROSITE" id="PS00028">
    <property type="entry name" value="ZINC_FINGER_C2H2_1"/>
    <property type="match status" value="8"/>
</dbReference>
<keyword evidence="1" id="KW-0479">Metal-binding</keyword>
<dbReference type="GeneTree" id="ENSGT01150000286971"/>
<dbReference type="Pfam" id="PF00096">
    <property type="entry name" value="zf-C2H2"/>
    <property type="match status" value="8"/>
</dbReference>
<dbReference type="Gene3D" id="3.30.160.60">
    <property type="entry name" value="Classic Zinc Finger"/>
    <property type="match status" value="9"/>
</dbReference>
<dbReference type="InterPro" id="IPR013087">
    <property type="entry name" value="Znf_C2H2_type"/>
</dbReference>
<evidence type="ECO:0000313" key="8">
    <source>
        <dbReference type="Proteomes" id="UP000694546"/>
    </source>
</evidence>
<dbReference type="SUPFAM" id="SSF57667">
    <property type="entry name" value="beta-beta-alpha zinc fingers"/>
    <property type="match status" value="5"/>
</dbReference>
<dbReference type="InterPro" id="IPR036236">
    <property type="entry name" value="Znf_C2H2_sf"/>
</dbReference>
<reference evidence="7" key="1">
    <citation type="submission" date="2025-08" db="UniProtKB">
        <authorList>
            <consortium name="Ensembl"/>
        </authorList>
    </citation>
    <scope>IDENTIFICATION</scope>
</reference>
<dbReference type="AlphaFoldDB" id="A0A8C5CBZ4"/>
<dbReference type="Ensembl" id="ENSGMOT00000039952.1">
    <property type="protein sequence ID" value="ENSGMOP00000060263.1"/>
    <property type="gene ID" value="ENSGMOG00000027337.1"/>
</dbReference>
<feature type="domain" description="C2H2-type" evidence="6">
    <location>
        <begin position="217"/>
        <end position="245"/>
    </location>
</feature>
<feature type="domain" description="C2H2-type" evidence="6">
    <location>
        <begin position="330"/>
        <end position="357"/>
    </location>
</feature>
<feature type="domain" description="C2H2-type" evidence="6">
    <location>
        <begin position="414"/>
        <end position="441"/>
    </location>
</feature>
<dbReference type="GO" id="GO:0000122">
    <property type="term" value="P:negative regulation of transcription by RNA polymerase II"/>
    <property type="evidence" value="ECO:0007669"/>
    <property type="project" value="UniProtKB-ARBA"/>
</dbReference>
<evidence type="ECO:0000256" key="5">
    <source>
        <dbReference type="PROSITE-ProRule" id="PRU00042"/>
    </source>
</evidence>
<evidence type="ECO:0000256" key="3">
    <source>
        <dbReference type="ARBA" id="ARBA00022771"/>
    </source>
</evidence>
<keyword evidence="4" id="KW-0862">Zinc</keyword>
<evidence type="ECO:0000259" key="6">
    <source>
        <dbReference type="PROSITE" id="PS50157"/>
    </source>
</evidence>
<dbReference type="GO" id="GO:0045595">
    <property type="term" value="P:regulation of cell differentiation"/>
    <property type="evidence" value="ECO:0007669"/>
    <property type="project" value="UniProtKB-ARBA"/>
</dbReference>
<reference evidence="7" key="2">
    <citation type="submission" date="2025-09" db="UniProtKB">
        <authorList>
            <consortium name="Ensembl"/>
        </authorList>
    </citation>
    <scope>IDENTIFICATION</scope>
</reference>
<keyword evidence="2" id="KW-0677">Repeat</keyword>
<evidence type="ECO:0000256" key="2">
    <source>
        <dbReference type="ARBA" id="ARBA00022737"/>
    </source>
</evidence>
<dbReference type="GO" id="GO:0008270">
    <property type="term" value="F:zinc ion binding"/>
    <property type="evidence" value="ECO:0007669"/>
    <property type="project" value="UniProtKB-KW"/>
</dbReference>
<dbReference type="PANTHER" id="PTHR23235:SF176">
    <property type="entry name" value="C2H2-TYPE DOMAIN-CONTAINING PROTEIN"/>
    <property type="match status" value="1"/>
</dbReference>
<feature type="domain" description="C2H2-type" evidence="6">
    <location>
        <begin position="246"/>
        <end position="273"/>
    </location>
</feature>
<organism evidence="7 8">
    <name type="scientific">Gadus morhua</name>
    <name type="common">Atlantic cod</name>
    <dbReference type="NCBI Taxonomy" id="8049"/>
    <lineage>
        <taxon>Eukaryota</taxon>
        <taxon>Metazoa</taxon>
        <taxon>Chordata</taxon>
        <taxon>Craniata</taxon>
        <taxon>Vertebrata</taxon>
        <taxon>Euteleostomi</taxon>
        <taxon>Actinopterygii</taxon>
        <taxon>Neopterygii</taxon>
        <taxon>Teleostei</taxon>
        <taxon>Neoteleostei</taxon>
        <taxon>Acanthomorphata</taxon>
        <taxon>Zeiogadaria</taxon>
        <taxon>Gadariae</taxon>
        <taxon>Gadiformes</taxon>
        <taxon>Gadoidei</taxon>
        <taxon>Gadidae</taxon>
        <taxon>Gadus</taxon>
    </lineage>
</organism>
<protein>
    <recommendedName>
        <fullName evidence="6">C2H2-type domain-containing protein</fullName>
    </recommendedName>
</protein>
<keyword evidence="3 5" id="KW-0863">Zinc-finger</keyword>
<dbReference type="GO" id="GO:0000977">
    <property type="term" value="F:RNA polymerase II transcription regulatory region sequence-specific DNA binding"/>
    <property type="evidence" value="ECO:0007669"/>
    <property type="project" value="TreeGrafter"/>
</dbReference>
<dbReference type="PANTHER" id="PTHR23235">
    <property type="entry name" value="KRUEPPEL-LIKE TRANSCRIPTION FACTOR"/>
    <property type="match status" value="1"/>
</dbReference>
<feature type="domain" description="C2H2-type" evidence="6">
    <location>
        <begin position="302"/>
        <end position="329"/>
    </location>
</feature>
<name>A0A8C5CBZ4_GADMO</name>
<evidence type="ECO:0000313" key="7">
    <source>
        <dbReference type="Ensembl" id="ENSGMOP00000060263.1"/>
    </source>
</evidence>
<accession>A0A8C5CBZ4</accession>
<feature type="domain" description="C2H2-type" evidence="6">
    <location>
        <begin position="386"/>
        <end position="413"/>
    </location>
</feature>